<evidence type="ECO:0000313" key="3">
    <source>
        <dbReference type="Proteomes" id="UP001152484"/>
    </source>
</evidence>
<accession>A0A9P0ZWN2</accession>
<protein>
    <submittedName>
        <fullName evidence="2">Uncharacterized protein</fullName>
    </submittedName>
</protein>
<dbReference type="Proteomes" id="UP001152484">
    <property type="component" value="Unassembled WGS sequence"/>
</dbReference>
<evidence type="ECO:0000313" key="2">
    <source>
        <dbReference type="EMBL" id="CAH9116827.1"/>
    </source>
</evidence>
<dbReference type="InterPro" id="IPR039326">
    <property type="entry name" value="Patronus"/>
</dbReference>
<proteinExistence type="predicted"/>
<dbReference type="EMBL" id="CAMAPE010000070">
    <property type="protein sequence ID" value="CAH9116827.1"/>
    <property type="molecule type" value="Genomic_DNA"/>
</dbReference>
<comment type="caution">
    <text evidence="2">The sequence shown here is derived from an EMBL/GenBank/DDBJ whole genome shotgun (WGS) entry which is preliminary data.</text>
</comment>
<name>A0A9P0ZWN2_CUSEU</name>
<dbReference type="AlphaFoldDB" id="A0A9P0ZWN2"/>
<dbReference type="OrthoDB" id="1916925at2759"/>
<feature type="region of interest" description="Disordered" evidence="1">
    <location>
        <begin position="38"/>
        <end position="70"/>
    </location>
</feature>
<sequence>MAKNVTQRPLIFQDENLDVYSKTVTGEISLSSKQSVVKKGGTGLKGRGALNDITNKSSAQPKPSQKKSFSHKKKLLFKDDEVNIAEEAFLHDHKKCIKAQQSEKTLDLLDLGFPERDPLYSIEISDLKPDDSNMCVGNRRGYLELEELPIPEDSIWFESSLTWKSPPSSPTGCDSPISIASEFEQVEFKMKEESDFSI</sequence>
<reference evidence="2" key="1">
    <citation type="submission" date="2022-07" db="EMBL/GenBank/DDBJ databases">
        <authorList>
            <person name="Macas J."/>
            <person name="Novak P."/>
            <person name="Neumann P."/>
        </authorList>
    </citation>
    <scope>NUCLEOTIDE SEQUENCE</scope>
</reference>
<organism evidence="2 3">
    <name type="scientific">Cuscuta europaea</name>
    <name type="common">European dodder</name>
    <dbReference type="NCBI Taxonomy" id="41803"/>
    <lineage>
        <taxon>Eukaryota</taxon>
        <taxon>Viridiplantae</taxon>
        <taxon>Streptophyta</taxon>
        <taxon>Embryophyta</taxon>
        <taxon>Tracheophyta</taxon>
        <taxon>Spermatophyta</taxon>
        <taxon>Magnoliopsida</taxon>
        <taxon>eudicotyledons</taxon>
        <taxon>Gunneridae</taxon>
        <taxon>Pentapetalae</taxon>
        <taxon>asterids</taxon>
        <taxon>lamiids</taxon>
        <taxon>Solanales</taxon>
        <taxon>Convolvulaceae</taxon>
        <taxon>Cuscuteae</taxon>
        <taxon>Cuscuta</taxon>
        <taxon>Cuscuta subgen. Cuscuta</taxon>
    </lineage>
</organism>
<keyword evidence="3" id="KW-1185">Reference proteome</keyword>
<dbReference type="GO" id="GO:0007346">
    <property type="term" value="P:regulation of mitotic cell cycle"/>
    <property type="evidence" value="ECO:0007669"/>
    <property type="project" value="InterPro"/>
</dbReference>
<evidence type="ECO:0000256" key="1">
    <source>
        <dbReference type="SAM" id="MobiDB-lite"/>
    </source>
</evidence>
<gene>
    <name evidence="2" type="ORF">CEURO_LOCUS21327</name>
</gene>
<dbReference type="PANTHER" id="PTHR35125">
    <property type="entry name" value="NEURON NAVIGATOR 1-LIKE-RELATED"/>
    <property type="match status" value="1"/>
</dbReference>
<dbReference type="PANTHER" id="PTHR35125:SF1">
    <property type="entry name" value="PROTEIN PATRONUS 2"/>
    <property type="match status" value="1"/>
</dbReference>